<feature type="domain" description="J" evidence="1">
    <location>
        <begin position="18"/>
        <end position="88"/>
    </location>
</feature>
<dbReference type="SMART" id="SM00271">
    <property type="entry name" value="DnaJ"/>
    <property type="match status" value="1"/>
</dbReference>
<name>X1FM14_9ZZZZ</name>
<dbReference type="EMBL" id="BARU01006315">
    <property type="protein sequence ID" value="GAH46736.1"/>
    <property type="molecule type" value="Genomic_DNA"/>
</dbReference>
<dbReference type="PANTHER" id="PTHR44825">
    <property type="match status" value="1"/>
</dbReference>
<organism evidence="2">
    <name type="scientific">marine sediment metagenome</name>
    <dbReference type="NCBI Taxonomy" id="412755"/>
    <lineage>
        <taxon>unclassified sequences</taxon>
        <taxon>metagenomes</taxon>
        <taxon>ecological metagenomes</taxon>
    </lineage>
</organism>
<dbReference type="PANTHER" id="PTHR44825:SF1">
    <property type="entry name" value="DNAJ HOMOLOG SUBFAMILY C MEMBER 4"/>
    <property type="match status" value="1"/>
</dbReference>
<reference evidence="2" key="1">
    <citation type="journal article" date="2014" name="Front. Microbiol.">
        <title>High frequency of phylogenetically diverse reductive dehalogenase-homologous genes in deep subseafloor sedimentary metagenomes.</title>
        <authorList>
            <person name="Kawai M."/>
            <person name="Futagami T."/>
            <person name="Toyoda A."/>
            <person name="Takaki Y."/>
            <person name="Nishi S."/>
            <person name="Hori S."/>
            <person name="Arai W."/>
            <person name="Tsubouchi T."/>
            <person name="Morono Y."/>
            <person name="Uchiyama I."/>
            <person name="Ito T."/>
            <person name="Fujiyama A."/>
            <person name="Inagaki F."/>
            <person name="Takami H."/>
        </authorList>
    </citation>
    <scope>NUCLEOTIDE SEQUENCE</scope>
    <source>
        <strain evidence="2">Expedition CK06-06</strain>
    </source>
</reference>
<dbReference type="InterPro" id="IPR052763">
    <property type="entry name" value="DnaJ_C4"/>
</dbReference>
<sequence>MAAPSTFIVWAESLETMNYYDILRVAYDASPVEIQKAFHALSLRCHPDRFVDEPVEVGQAASAVFKRLVEAYNVLRRPALRARYDEELRKAASAGGAGAATAGVKFDEHAVAQKKTFEQRTLFMIARNPKAKQFAAKADRFLSNGQLEEARIQIISAYQHDPGNDELKERLDILYEALALEPP</sequence>
<dbReference type="SUPFAM" id="SSF46565">
    <property type="entry name" value="Chaperone J-domain"/>
    <property type="match status" value="1"/>
</dbReference>
<accession>X1FM14</accession>
<dbReference type="InterPro" id="IPR036869">
    <property type="entry name" value="J_dom_sf"/>
</dbReference>
<dbReference type="InterPro" id="IPR001623">
    <property type="entry name" value="DnaJ_domain"/>
</dbReference>
<dbReference type="CDD" id="cd06257">
    <property type="entry name" value="DnaJ"/>
    <property type="match status" value="1"/>
</dbReference>
<gene>
    <name evidence="2" type="ORF">S03H2_12413</name>
</gene>
<dbReference type="Gene3D" id="1.10.287.110">
    <property type="entry name" value="DnaJ domain"/>
    <property type="match status" value="1"/>
</dbReference>
<proteinExistence type="predicted"/>
<dbReference type="PROSITE" id="PS50076">
    <property type="entry name" value="DNAJ_2"/>
    <property type="match status" value="1"/>
</dbReference>
<protein>
    <recommendedName>
        <fullName evidence="1">J domain-containing protein</fullName>
    </recommendedName>
</protein>
<dbReference type="Pfam" id="PF00226">
    <property type="entry name" value="DnaJ"/>
    <property type="match status" value="1"/>
</dbReference>
<dbReference type="PRINTS" id="PR00625">
    <property type="entry name" value="JDOMAIN"/>
</dbReference>
<comment type="caution">
    <text evidence="2">The sequence shown here is derived from an EMBL/GenBank/DDBJ whole genome shotgun (WGS) entry which is preliminary data.</text>
</comment>
<evidence type="ECO:0000313" key="2">
    <source>
        <dbReference type="EMBL" id="GAH46736.1"/>
    </source>
</evidence>
<evidence type="ECO:0000259" key="1">
    <source>
        <dbReference type="PROSITE" id="PS50076"/>
    </source>
</evidence>
<dbReference type="AlphaFoldDB" id="X1FM14"/>